<feature type="transmembrane region" description="Helical" evidence="1">
    <location>
        <begin position="186"/>
        <end position="207"/>
    </location>
</feature>
<sequence length="528" mass="57568">MKRAVKQSGTRRKVTFMSAIGYGMGDLYGGGQGALVATYLALFWNRFCGMDIGLTQGVIGMSAILSAFAALGFGVLCDNLYRFRVGRRFGRRRLVLAVVAPAVLVGFLLWIPGLPVALYCLVYVVWVMLAQLFGTSYSTLPGEMTTDFSERTTLSTVRLFLATASGTLIPLVGGIVLATVGEDHPGGYMGFTFVVTAMFSLAIVICWHSTWEMTPREAGFGVYETLSRGAQGSVHRNAGRPAGQTCSVIRTWTHRAAVMLREYLSTLRIAEFRRHLVVYVMVMVSMDLFGQLFLFFAIYDWGSSAAFGSMLLTCAVISLPLMPAFGWAVVAIGPRRLYAINFAGCLIGVAWLLASWLCAGVMPRPAWTVFTVIGALWFFSFKSLCGYLPWQVFPYMADVDHIVTGRYRSATFLGTQTFARQLCSGLLSIGVGLVLAATGFDSQHGTQPFAAHIVIGAMLLGWFAVAMIVGWIASQRMAISKETDAILLDEIARLQHGGSKADVTDKTRAVVERLTGVGYEQCWPSQEA</sequence>
<feature type="transmembrane region" description="Helical" evidence="1">
    <location>
        <begin position="159"/>
        <end position="180"/>
    </location>
</feature>
<feature type="transmembrane region" description="Helical" evidence="1">
    <location>
        <begin position="366"/>
        <end position="388"/>
    </location>
</feature>
<feature type="transmembrane region" description="Helical" evidence="1">
    <location>
        <begin position="276"/>
        <end position="299"/>
    </location>
</feature>
<dbReference type="PANTHER" id="PTHR11328">
    <property type="entry name" value="MAJOR FACILITATOR SUPERFAMILY DOMAIN-CONTAINING PROTEIN"/>
    <property type="match status" value="1"/>
</dbReference>
<keyword evidence="1" id="KW-1133">Transmembrane helix</keyword>
<evidence type="ECO:0000256" key="1">
    <source>
        <dbReference type="SAM" id="Phobius"/>
    </source>
</evidence>
<feature type="transmembrane region" description="Helical" evidence="1">
    <location>
        <begin position="337"/>
        <end position="354"/>
    </location>
</feature>
<feature type="transmembrane region" description="Helical" evidence="1">
    <location>
        <begin position="116"/>
        <end position="138"/>
    </location>
</feature>
<dbReference type="PANTHER" id="PTHR11328:SF24">
    <property type="entry name" value="MAJOR FACILITATOR SUPERFAMILY (MFS) PROFILE DOMAIN-CONTAINING PROTEIN"/>
    <property type="match status" value="1"/>
</dbReference>
<feature type="transmembrane region" description="Helical" evidence="1">
    <location>
        <begin position="56"/>
        <end position="81"/>
    </location>
</feature>
<dbReference type="KEGG" id="bll:BLJ_1909"/>
<dbReference type="GO" id="GO:0008643">
    <property type="term" value="P:carbohydrate transport"/>
    <property type="evidence" value="ECO:0007669"/>
    <property type="project" value="InterPro"/>
</dbReference>
<keyword evidence="1" id="KW-0812">Transmembrane</keyword>
<name>D6ZWS6_BIFLJ</name>
<dbReference type="GO" id="GO:0015293">
    <property type="term" value="F:symporter activity"/>
    <property type="evidence" value="ECO:0007669"/>
    <property type="project" value="InterPro"/>
</dbReference>
<dbReference type="HOGENOM" id="CLU_027408_4_1_11"/>
<feature type="transmembrane region" description="Helical" evidence="1">
    <location>
        <begin position="418"/>
        <end position="437"/>
    </location>
</feature>
<dbReference type="Pfam" id="PF13347">
    <property type="entry name" value="MFS_2"/>
    <property type="match status" value="2"/>
</dbReference>
<dbReference type="Proteomes" id="UP000006740">
    <property type="component" value="Chromosome"/>
</dbReference>
<gene>
    <name evidence="2" type="ordered locus">BLJ_1909</name>
</gene>
<dbReference type="EMBL" id="CP002010">
    <property type="protein sequence ID" value="ADH01332.1"/>
    <property type="molecule type" value="Genomic_DNA"/>
</dbReference>
<dbReference type="InterPro" id="IPR039672">
    <property type="entry name" value="MFS_2"/>
</dbReference>
<organism evidence="2 3">
    <name type="scientific">Bifidobacterium longum subsp. longum (strain JDM301)</name>
    <dbReference type="NCBI Taxonomy" id="759350"/>
    <lineage>
        <taxon>Bacteria</taxon>
        <taxon>Bacillati</taxon>
        <taxon>Actinomycetota</taxon>
        <taxon>Actinomycetes</taxon>
        <taxon>Bifidobacteriales</taxon>
        <taxon>Bifidobacteriaceae</taxon>
        <taxon>Bifidobacterium</taxon>
    </lineage>
</organism>
<proteinExistence type="predicted"/>
<evidence type="ECO:0000313" key="2">
    <source>
        <dbReference type="EMBL" id="ADH01332.1"/>
    </source>
</evidence>
<keyword evidence="1" id="KW-0472">Membrane</keyword>
<dbReference type="GO" id="GO:0005886">
    <property type="term" value="C:plasma membrane"/>
    <property type="evidence" value="ECO:0007669"/>
    <property type="project" value="TreeGrafter"/>
</dbReference>
<feature type="transmembrane region" description="Helical" evidence="1">
    <location>
        <begin position="93"/>
        <end position="110"/>
    </location>
</feature>
<feature type="transmembrane region" description="Helical" evidence="1">
    <location>
        <begin position="449"/>
        <end position="473"/>
    </location>
</feature>
<accession>D6ZWS6</accession>
<dbReference type="Gene3D" id="1.20.1250.20">
    <property type="entry name" value="MFS general substrate transporter like domains"/>
    <property type="match status" value="2"/>
</dbReference>
<dbReference type="AlphaFoldDB" id="D6ZWS6"/>
<feature type="transmembrane region" description="Helical" evidence="1">
    <location>
        <begin position="20"/>
        <end position="44"/>
    </location>
</feature>
<reference evidence="2 3" key="1">
    <citation type="journal article" date="2010" name="J. Bacteriol.">
        <title>Complete genome sequence of Bifidobacterium longum JDM301.</title>
        <authorList>
            <person name="Wei Y.X."/>
            <person name="Zhang Z.Y."/>
            <person name="Liu C."/>
            <person name="Zhu Y.Z."/>
            <person name="Zhu Y.Q."/>
            <person name="Zheng H."/>
            <person name="Zhao G.P."/>
            <person name="Wang S."/>
            <person name="Guo X.K."/>
        </authorList>
    </citation>
    <scope>NUCLEOTIDE SEQUENCE [LARGE SCALE GENOMIC DNA]</scope>
    <source>
        <strain evidence="2 3">JDM301</strain>
    </source>
</reference>
<evidence type="ECO:0000313" key="3">
    <source>
        <dbReference type="Proteomes" id="UP000006740"/>
    </source>
</evidence>
<feature type="transmembrane region" description="Helical" evidence="1">
    <location>
        <begin position="305"/>
        <end position="330"/>
    </location>
</feature>
<dbReference type="SUPFAM" id="SSF103473">
    <property type="entry name" value="MFS general substrate transporter"/>
    <property type="match status" value="1"/>
</dbReference>
<dbReference type="InterPro" id="IPR036259">
    <property type="entry name" value="MFS_trans_sf"/>
</dbReference>
<protein>
    <submittedName>
        <fullName evidence="2">Na-galactoside symporter</fullName>
    </submittedName>
</protein>